<name>A0AAD6ZM06_9AGAR</name>
<dbReference type="AlphaFoldDB" id="A0AAD6ZM06"/>
<proteinExistence type="predicted"/>
<gene>
    <name evidence="2" type="ORF">DFH08DRAFT_815910</name>
</gene>
<keyword evidence="3" id="KW-1185">Reference proteome</keyword>
<evidence type="ECO:0000256" key="1">
    <source>
        <dbReference type="SAM" id="MobiDB-lite"/>
    </source>
</evidence>
<evidence type="ECO:0000313" key="3">
    <source>
        <dbReference type="Proteomes" id="UP001218218"/>
    </source>
</evidence>
<organism evidence="2 3">
    <name type="scientific">Mycena albidolilacea</name>
    <dbReference type="NCBI Taxonomy" id="1033008"/>
    <lineage>
        <taxon>Eukaryota</taxon>
        <taxon>Fungi</taxon>
        <taxon>Dikarya</taxon>
        <taxon>Basidiomycota</taxon>
        <taxon>Agaricomycotina</taxon>
        <taxon>Agaricomycetes</taxon>
        <taxon>Agaricomycetidae</taxon>
        <taxon>Agaricales</taxon>
        <taxon>Marasmiineae</taxon>
        <taxon>Mycenaceae</taxon>
        <taxon>Mycena</taxon>
    </lineage>
</organism>
<dbReference type="Proteomes" id="UP001218218">
    <property type="component" value="Unassembled WGS sequence"/>
</dbReference>
<sequence>MSMFVLRIRVIPPLASLLPHRRPTTSALGVGRIVWCKHTYGCTATLFPAVPTAPIPPAGAQDPLQLQLRAKSRSEPIVPVEPSEAPIRRLRKRTRTHNPSAPSLQPGKAPKCAKKGGEKELNLDWELVAGEKRWWAWDLAHCFSRAQLSKSERKIGVEDGYTVSTPRDVVSLKSKRVDFFEICQRFLLSCQIIFHEVDEGRDRTEIAQIEPLALII</sequence>
<protein>
    <submittedName>
        <fullName evidence="2">Uncharacterized protein</fullName>
    </submittedName>
</protein>
<evidence type="ECO:0000313" key="2">
    <source>
        <dbReference type="EMBL" id="KAJ7328411.1"/>
    </source>
</evidence>
<feature type="region of interest" description="Disordered" evidence="1">
    <location>
        <begin position="71"/>
        <end position="115"/>
    </location>
</feature>
<comment type="caution">
    <text evidence="2">The sequence shown here is derived from an EMBL/GenBank/DDBJ whole genome shotgun (WGS) entry which is preliminary data.</text>
</comment>
<accession>A0AAD6ZM06</accession>
<dbReference type="EMBL" id="JARIHO010000039">
    <property type="protein sequence ID" value="KAJ7328411.1"/>
    <property type="molecule type" value="Genomic_DNA"/>
</dbReference>
<reference evidence="2" key="1">
    <citation type="submission" date="2023-03" db="EMBL/GenBank/DDBJ databases">
        <title>Massive genome expansion in bonnet fungi (Mycena s.s.) driven by repeated elements and novel gene families across ecological guilds.</title>
        <authorList>
            <consortium name="Lawrence Berkeley National Laboratory"/>
            <person name="Harder C.B."/>
            <person name="Miyauchi S."/>
            <person name="Viragh M."/>
            <person name="Kuo A."/>
            <person name="Thoen E."/>
            <person name="Andreopoulos B."/>
            <person name="Lu D."/>
            <person name="Skrede I."/>
            <person name="Drula E."/>
            <person name="Henrissat B."/>
            <person name="Morin E."/>
            <person name="Kohler A."/>
            <person name="Barry K."/>
            <person name="LaButti K."/>
            <person name="Morin E."/>
            <person name="Salamov A."/>
            <person name="Lipzen A."/>
            <person name="Mereny Z."/>
            <person name="Hegedus B."/>
            <person name="Baldrian P."/>
            <person name="Stursova M."/>
            <person name="Weitz H."/>
            <person name="Taylor A."/>
            <person name="Grigoriev I.V."/>
            <person name="Nagy L.G."/>
            <person name="Martin F."/>
            <person name="Kauserud H."/>
        </authorList>
    </citation>
    <scope>NUCLEOTIDE SEQUENCE</scope>
    <source>
        <strain evidence="2">CBHHK002</strain>
    </source>
</reference>